<gene>
    <name evidence="2" type="ORF">SKAU_G00068180</name>
</gene>
<reference evidence="2" key="1">
    <citation type="journal article" date="2023" name="Science">
        <title>Genome structures resolve the early diversification of teleost fishes.</title>
        <authorList>
            <person name="Parey E."/>
            <person name="Louis A."/>
            <person name="Montfort J."/>
            <person name="Bouchez O."/>
            <person name="Roques C."/>
            <person name="Iampietro C."/>
            <person name="Lluch J."/>
            <person name="Castinel A."/>
            <person name="Donnadieu C."/>
            <person name="Desvignes T."/>
            <person name="Floi Bucao C."/>
            <person name="Jouanno E."/>
            <person name="Wen M."/>
            <person name="Mejri S."/>
            <person name="Dirks R."/>
            <person name="Jansen H."/>
            <person name="Henkel C."/>
            <person name="Chen W.J."/>
            <person name="Zahm M."/>
            <person name="Cabau C."/>
            <person name="Klopp C."/>
            <person name="Thompson A.W."/>
            <person name="Robinson-Rechavi M."/>
            <person name="Braasch I."/>
            <person name="Lecointre G."/>
            <person name="Bobe J."/>
            <person name="Postlethwait J.H."/>
            <person name="Berthelot C."/>
            <person name="Roest Crollius H."/>
            <person name="Guiguen Y."/>
        </authorList>
    </citation>
    <scope>NUCLEOTIDE SEQUENCE</scope>
    <source>
        <strain evidence="2">WJC10195</strain>
    </source>
</reference>
<dbReference type="Proteomes" id="UP001152622">
    <property type="component" value="Chromosome 2"/>
</dbReference>
<protein>
    <submittedName>
        <fullName evidence="2">Uncharacterized protein</fullName>
    </submittedName>
</protein>
<name>A0A9Q1G672_SYNKA</name>
<sequence length="94" mass="9750">MQRAVRYAAGRPHSASTKPVQRGPLSLCGAGLLSTATRGLSLEGSLRRGPKYQGPHTRSASDCSACTPGRTALSAAKNHPTMPCPPSYVKTSTA</sequence>
<comment type="caution">
    <text evidence="2">The sequence shown here is derived from an EMBL/GenBank/DDBJ whole genome shotgun (WGS) entry which is preliminary data.</text>
</comment>
<dbReference type="AlphaFoldDB" id="A0A9Q1G672"/>
<proteinExistence type="predicted"/>
<evidence type="ECO:0000313" key="3">
    <source>
        <dbReference type="Proteomes" id="UP001152622"/>
    </source>
</evidence>
<feature type="region of interest" description="Disordered" evidence="1">
    <location>
        <begin position="44"/>
        <end position="94"/>
    </location>
</feature>
<evidence type="ECO:0000313" key="2">
    <source>
        <dbReference type="EMBL" id="KAJ8376238.1"/>
    </source>
</evidence>
<keyword evidence="3" id="KW-1185">Reference proteome</keyword>
<evidence type="ECO:0000256" key="1">
    <source>
        <dbReference type="SAM" id="MobiDB-lite"/>
    </source>
</evidence>
<accession>A0A9Q1G672</accession>
<dbReference type="EMBL" id="JAINUF010000002">
    <property type="protein sequence ID" value="KAJ8376238.1"/>
    <property type="molecule type" value="Genomic_DNA"/>
</dbReference>
<organism evidence="2 3">
    <name type="scientific">Synaphobranchus kaupii</name>
    <name type="common">Kaup's arrowtooth eel</name>
    <dbReference type="NCBI Taxonomy" id="118154"/>
    <lineage>
        <taxon>Eukaryota</taxon>
        <taxon>Metazoa</taxon>
        <taxon>Chordata</taxon>
        <taxon>Craniata</taxon>
        <taxon>Vertebrata</taxon>
        <taxon>Euteleostomi</taxon>
        <taxon>Actinopterygii</taxon>
        <taxon>Neopterygii</taxon>
        <taxon>Teleostei</taxon>
        <taxon>Anguilliformes</taxon>
        <taxon>Synaphobranchidae</taxon>
        <taxon>Synaphobranchus</taxon>
    </lineage>
</organism>
<feature type="region of interest" description="Disordered" evidence="1">
    <location>
        <begin position="1"/>
        <end position="24"/>
    </location>
</feature>